<evidence type="ECO:0000259" key="11">
    <source>
        <dbReference type="PROSITE" id="PS51296"/>
    </source>
</evidence>
<feature type="coiled-coil region" evidence="9">
    <location>
        <begin position="252"/>
        <end position="286"/>
    </location>
</feature>
<dbReference type="GO" id="GO:0046872">
    <property type="term" value="F:metal ion binding"/>
    <property type="evidence" value="ECO:0007669"/>
    <property type="project" value="UniProtKB-KW"/>
</dbReference>
<evidence type="ECO:0000256" key="10">
    <source>
        <dbReference type="SAM" id="Phobius"/>
    </source>
</evidence>
<keyword evidence="13" id="KW-1185">Reference proteome</keyword>
<dbReference type="Gene3D" id="2.102.10.10">
    <property type="entry name" value="Rieske [2Fe-2S] iron-sulphur domain"/>
    <property type="match status" value="1"/>
</dbReference>
<keyword evidence="5" id="KW-0479">Metal-binding</keyword>
<proteinExistence type="predicted"/>
<dbReference type="Pfam" id="PF08417">
    <property type="entry name" value="PaO"/>
    <property type="match status" value="1"/>
</dbReference>
<keyword evidence="8" id="KW-0411">Iron-sulfur</keyword>
<dbReference type="Proteomes" id="UP001633002">
    <property type="component" value="Unassembled WGS sequence"/>
</dbReference>
<evidence type="ECO:0000313" key="13">
    <source>
        <dbReference type="Proteomes" id="UP001633002"/>
    </source>
</evidence>
<evidence type="ECO:0000256" key="8">
    <source>
        <dbReference type="ARBA" id="ARBA00023014"/>
    </source>
</evidence>
<keyword evidence="10" id="KW-0472">Membrane</keyword>
<keyword evidence="2" id="KW-0150">Chloroplast</keyword>
<sequence>MGQCRVGKRRSQQFRDIVAGPCSERMRRTDFHPAVDGYGFAPCSENTLRDFVVDGSRGTKSSSAAFRPAWCLNPWIVNTIFTVVMAVAWAAGTGVCCPFSLCSSLVESSSSKPTAVELRRPLAGGGHVIVNGFQSLGSDGGTGILSNSLTARQVARGNSVSSWKRKGRQKGAARCIGVSEERGRDSSPTREPIFEVEDPRANARPRNGGVRDMSQAWELLRQDVLYLDWRARQDVYAIKSAHDKVVETLNPLARELKSVETMKKQLAQLQEELSKAHTQVHLSESRVEHTLRKLAEMESVINDKLLLQKNVDMNVENHTQGGSSAFLDEDMNDLAEARNQQSTKLSHRLLNVSGPPRPYSSWLKNFWYPVAFTADLHSDTMIPIESFEECWVIFRGKDGRAGCVRDECAHRACPLSLGTVVDGRIQCPYHGWEYNTSGHCEKMPSTRLLKTRIRSIPCIEKDGMVWIWPGDETPAATLPSLLPPPDYTIHAELILELPVEHGLLMENLLDLAHAPFTHTTTFAKGWSVPNMVKFKTPMAALSGNWDPYPIDMAFQPPCMVLSTIGLVKPGKLDGSSTATCSKHLHQLHVCMPASRGKTRLLYRMALDFAHWAKFVPYIDRLWTYLANQVLNEDLRLVEGQQDRMQRGANIWETPVGYDKLGVRYRRWRKAVEAGAKKIPFESIH</sequence>
<gene>
    <name evidence="12" type="ORF">R1sor_016485</name>
</gene>
<evidence type="ECO:0000256" key="5">
    <source>
        <dbReference type="ARBA" id="ARBA00022723"/>
    </source>
</evidence>
<organism evidence="12 13">
    <name type="scientific">Riccia sorocarpa</name>
    <dbReference type="NCBI Taxonomy" id="122646"/>
    <lineage>
        <taxon>Eukaryota</taxon>
        <taxon>Viridiplantae</taxon>
        <taxon>Streptophyta</taxon>
        <taxon>Embryophyta</taxon>
        <taxon>Marchantiophyta</taxon>
        <taxon>Marchantiopsida</taxon>
        <taxon>Marchantiidae</taxon>
        <taxon>Marchantiales</taxon>
        <taxon>Ricciaceae</taxon>
        <taxon>Riccia</taxon>
    </lineage>
</organism>
<keyword evidence="9" id="KW-0175">Coiled coil</keyword>
<dbReference type="CDD" id="cd04337">
    <property type="entry name" value="Rieske_RO_Alpha_Cao"/>
    <property type="match status" value="1"/>
</dbReference>
<dbReference type="Pfam" id="PF00355">
    <property type="entry name" value="Rieske"/>
    <property type="match status" value="1"/>
</dbReference>
<evidence type="ECO:0000256" key="9">
    <source>
        <dbReference type="SAM" id="Coils"/>
    </source>
</evidence>
<dbReference type="SUPFAM" id="SSF55961">
    <property type="entry name" value="Bet v1-like"/>
    <property type="match status" value="1"/>
</dbReference>
<dbReference type="PANTHER" id="PTHR21266">
    <property type="entry name" value="IRON-SULFUR DOMAIN CONTAINING PROTEIN"/>
    <property type="match status" value="1"/>
</dbReference>
<comment type="subcellular location">
    <subcellularLocation>
        <location evidence="1">Plastid</location>
        <location evidence="1">Chloroplast</location>
    </subcellularLocation>
</comment>
<evidence type="ECO:0000256" key="2">
    <source>
        <dbReference type="ARBA" id="ARBA00022528"/>
    </source>
</evidence>
<accession>A0ABD3HJ96</accession>
<dbReference type="AlphaFoldDB" id="A0ABD3HJ96"/>
<evidence type="ECO:0000313" key="12">
    <source>
        <dbReference type="EMBL" id="KAL3690176.1"/>
    </source>
</evidence>
<feature type="transmembrane region" description="Helical" evidence="10">
    <location>
        <begin position="70"/>
        <end position="92"/>
    </location>
</feature>
<keyword evidence="7" id="KW-0408">Iron</keyword>
<dbReference type="SUPFAM" id="SSF50022">
    <property type="entry name" value="ISP domain"/>
    <property type="match status" value="1"/>
</dbReference>
<protein>
    <recommendedName>
        <fullName evidence="11">Rieske domain-containing protein</fullName>
    </recommendedName>
</protein>
<evidence type="ECO:0000256" key="6">
    <source>
        <dbReference type="ARBA" id="ARBA00022946"/>
    </source>
</evidence>
<keyword evidence="10" id="KW-1133">Transmembrane helix</keyword>
<dbReference type="InterPro" id="IPR013626">
    <property type="entry name" value="PaO"/>
</dbReference>
<dbReference type="GO" id="GO:0009507">
    <property type="term" value="C:chloroplast"/>
    <property type="evidence" value="ECO:0007669"/>
    <property type="project" value="UniProtKB-SubCell"/>
</dbReference>
<evidence type="ECO:0000256" key="7">
    <source>
        <dbReference type="ARBA" id="ARBA00023004"/>
    </source>
</evidence>
<dbReference type="Gene3D" id="3.90.380.10">
    <property type="entry name" value="Naphthalene 1,2-dioxygenase Alpha Subunit, Chain A, domain 1"/>
    <property type="match status" value="1"/>
</dbReference>
<dbReference type="InterPro" id="IPR050584">
    <property type="entry name" value="Cholesterol_7-desaturase"/>
</dbReference>
<keyword evidence="6" id="KW-0809">Transit peptide</keyword>
<dbReference type="InterPro" id="IPR036922">
    <property type="entry name" value="Rieske_2Fe-2S_sf"/>
</dbReference>
<dbReference type="InterPro" id="IPR017941">
    <property type="entry name" value="Rieske_2Fe-2S"/>
</dbReference>
<keyword evidence="3" id="KW-0934">Plastid</keyword>
<dbReference type="GO" id="GO:0051537">
    <property type="term" value="F:2 iron, 2 sulfur cluster binding"/>
    <property type="evidence" value="ECO:0007669"/>
    <property type="project" value="UniProtKB-KW"/>
</dbReference>
<dbReference type="EMBL" id="JBJQOH010000004">
    <property type="protein sequence ID" value="KAL3690176.1"/>
    <property type="molecule type" value="Genomic_DNA"/>
</dbReference>
<reference evidence="12 13" key="1">
    <citation type="submission" date="2024-09" db="EMBL/GenBank/DDBJ databases">
        <title>Chromosome-scale assembly of Riccia sorocarpa.</title>
        <authorList>
            <person name="Paukszto L."/>
        </authorList>
    </citation>
    <scope>NUCLEOTIDE SEQUENCE [LARGE SCALE GENOMIC DNA]</scope>
    <source>
        <strain evidence="12">LP-2024</strain>
        <tissue evidence="12">Aerial parts of the thallus</tissue>
    </source>
</reference>
<keyword evidence="4" id="KW-0001">2Fe-2S</keyword>
<keyword evidence="10" id="KW-0812">Transmembrane</keyword>
<feature type="domain" description="Rieske" evidence="11">
    <location>
        <begin position="367"/>
        <end position="467"/>
    </location>
</feature>
<name>A0ABD3HJ96_9MARC</name>
<evidence type="ECO:0000256" key="3">
    <source>
        <dbReference type="ARBA" id="ARBA00022640"/>
    </source>
</evidence>
<dbReference type="PANTHER" id="PTHR21266:SF19">
    <property type="entry name" value="CHLOROPHYLLIDE A OXYGENASE, CHLOROPLASTIC"/>
    <property type="match status" value="1"/>
</dbReference>
<evidence type="ECO:0000256" key="1">
    <source>
        <dbReference type="ARBA" id="ARBA00004229"/>
    </source>
</evidence>
<dbReference type="PROSITE" id="PS51296">
    <property type="entry name" value="RIESKE"/>
    <property type="match status" value="1"/>
</dbReference>
<comment type="caution">
    <text evidence="12">The sequence shown here is derived from an EMBL/GenBank/DDBJ whole genome shotgun (WGS) entry which is preliminary data.</text>
</comment>
<evidence type="ECO:0000256" key="4">
    <source>
        <dbReference type="ARBA" id="ARBA00022714"/>
    </source>
</evidence>